<dbReference type="SUPFAM" id="SSF109604">
    <property type="entry name" value="HD-domain/PDEase-like"/>
    <property type="match status" value="1"/>
</dbReference>
<dbReference type="Pfam" id="PF21697">
    <property type="entry name" value="Ppx_C"/>
    <property type="match status" value="1"/>
</dbReference>
<evidence type="ECO:0000313" key="3">
    <source>
        <dbReference type="EMBL" id="MFD1882941.1"/>
    </source>
</evidence>
<dbReference type="InterPro" id="IPR048951">
    <property type="entry name" value="Ppx_C"/>
</dbReference>
<feature type="domain" description="Ppx/GppA phosphatase N-terminal" evidence="1">
    <location>
        <begin position="45"/>
        <end position="321"/>
    </location>
</feature>
<proteinExistence type="predicted"/>
<reference evidence="4" key="1">
    <citation type="journal article" date="2019" name="Int. J. Syst. Evol. Microbiol.">
        <title>The Global Catalogue of Microorganisms (GCM) 10K type strain sequencing project: providing services to taxonomists for standard genome sequencing and annotation.</title>
        <authorList>
            <consortium name="The Broad Institute Genomics Platform"/>
            <consortium name="The Broad Institute Genome Sequencing Center for Infectious Disease"/>
            <person name="Wu L."/>
            <person name="Ma J."/>
        </authorList>
    </citation>
    <scope>NUCLEOTIDE SEQUENCE [LARGE SCALE GENOMIC DNA]</scope>
    <source>
        <strain evidence="4">CCUG 56029</strain>
    </source>
</reference>
<dbReference type="RefSeq" id="WP_379143880.1">
    <property type="nucleotide sequence ID" value="NZ_JBHUEN010000043.1"/>
</dbReference>
<dbReference type="PANTHER" id="PTHR30005:SF0">
    <property type="entry name" value="RETROGRADE REGULATION PROTEIN 2"/>
    <property type="match status" value="1"/>
</dbReference>
<sequence>MNRVKTASGGKFEPFGRPIFPKPSARSLKRVGVVDVGSNSVRMVVFDGAARSPAYFYNEKVMAGLGDGLARTGILNPKGVERALSALRRFALIADAMEIEQLTCVATAAVREAANGDEFRREVEKQTGLKLWVVSGEEEANLSAQGVALGWPEASGLVCDIGGSSMELAELSGGKVGRCVTSPLGPFRLQQVEGGDKALKKHIAGIVEGLAAEMGTDHDTIFLVGGSWRAIARLDMERTGYPMTVLHEYRMNPAAIDETVNWIAESDPNELRSRVGISSARMELVPLASKVLRQLVETFQPKEIAISSYGIREGMLYEQMSTALRKRDPLIEAARFSEKQMSRMPGFGKKLYAFLQPLFADVTPERDRLIRAACLLHDTAWRAHPDYRADACFDNVTRANMAAISHPERVFVGLALLHRYKNSRNNSPMAPLFKLLTDEQIRDAEVLGKAMRFGAMFAVKDPESAGTLKFNDKTNTLRLNLTKKGRALFGEVADARFRSLAGSLNATAEVQGI</sequence>
<dbReference type="Proteomes" id="UP001597213">
    <property type="component" value="Unassembled WGS sequence"/>
</dbReference>
<dbReference type="EC" id="3.6.1.-" evidence="3"/>
<dbReference type="Gene3D" id="1.10.3210.10">
    <property type="entry name" value="Hypothetical protein af1432"/>
    <property type="match status" value="1"/>
</dbReference>
<dbReference type="InterPro" id="IPR003695">
    <property type="entry name" value="Ppx_GppA_N"/>
</dbReference>
<evidence type="ECO:0000259" key="2">
    <source>
        <dbReference type="Pfam" id="PF21697"/>
    </source>
</evidence>
<gene>
    <name evidence="3" type="ORF">ACFSCT_14560</name>
</gene>
<comment type="caution">
    <text evidence="3">The sequence shown here is derived from an EMBL/GenBank/DDBJ whole genome shotgun (WGS) entry which is preliminary data.</text>
</comment>
<dbReference type="EMBL" id="JBHUEN010000043">
    <property type="protein sequence ID" value="MFD1882941.1"/>
    <property type="molecule type" value="Genomic_DNA"/>
</dbReference>
<dbReference type="Gene3D" id="3.30.420.150">
    <property type="entry name" value="Exopolyphosphatase. Domain 2"/>
    <property type="match status" value="1"/>
</dbReference>
<organism evidence="3 4">
    <name type="scientific">Paracoccus pacificus</name>
    <dbReference type="NCBI Taxonomy" id="1463598"/>
    <lineage>
        <taxon>Bacteria</taxon>
        <taxon>Pseudomonadati</taxon>
        <taxon>Pseudomonadota</taxon>
        <taxon>Alphaproteobacteria</taxon>
        <taxon>Rhodobacterales</taxon>
        <taxon>Paracoccaceae</taxon>
        <taxon>Paracoccus</taxon>
    </lineage>
</organism>
<keyword evidence="4" id="KW-1185">Reference proteome</keyword>
<evidence type="ECO:0000313" key="4">
    <source>
        <dbReference type="Proteomes" id="UP001597213"/>
    </source>
</evidence>
<accession>A0ABW4R9M4</accession>
<dbReference type="GO" id="GO:0016787">
    <property type="term" value="F:hydrolase activity"/>
    <property type="evidence" value="ECO:0007669"/>
    <property type="project" value="UniProtKB-KW"/>
</dbReference>
<dbReference type="PANTHER" id="PTHR30005">
    <property type="entry name" value="EXOPOLYPHOSPHATASE"/>
    <property type="match status" value="1"/>
</dbReference>
<dbReference type="InterPro" id="IPR043129">
    <property type="entry name" value="ATPase_NBD"/>
</dbReference>
<evidence type="ECO:0000259" key="1">
    <source>
        <dbReference type="Pfam" id="PF02541"/>
    </source>
</evidence>
<dbReference type="SUPFAM" id="SSF53067">
    <property type="entry name" value="Actin-like ATPase domain"/>
    <property type="match status" value="2"/>
</dbReference>
<dbReference type="InterPro" id="IPR050273">
    <property type="entry name" value="GppA/Ppx_hydrolase"/>
</dbReference>
<dbReference type="CDD" id="cd24052">
    <property type="entry name" value="ASKHA_NBD_HpPPX-GppA-like"/>
    <property type="match status" value="1"/>
</dbReference>
<keyword evidence="3" id="KW-0378">Hydrolase</keyword>
<name>A0ABW4R9M4_9RHOB</name>
<protein>
    <submittedName>
        <fullName evidence="3">Ppx/GppA family phosphatase</fullName>
        <ecNumber evidence="3">3.6.1.-</ecNumber>
    </submittedName>
</protein>
<dbReference type="Pfam" id="PF02541">
    <property type="entry name" value="Ppx-GppA"/>
    <property type="match status" value="1"/>
</dbReference>
<dbReference type="Gene3D" id="3.30.420.40">
    <property type="match status" value="1"/>
</dbReference>
<feature type="domain" description="Exopolyphosphatase C-terminal" evidence="2">
    <location>
        <begin position="361"/>
        <end position="501"/>
    </location>
</feature>